<evidence type="ECO:0000256" key="1">
    <source>
        <dbReference type="ARBA" id="ARBA00022705"/>
    </source>
</evidence>
<evidence type="ECO:0000313" key="6">
    <source>
        <dbReference type="Proteomes" id="UP001164746"/>
    </source>
</evidence>
<protein>
    <submittedName>
        <fullName evidence="5">DPOLN-like protein</fullName>
    </submittedName>
</protein>
<keyword evidence="2" id="KW-0175">Coiled coil</keyword>
<dbReference type="PANTHER" id="PTHR10133:SF27">
    <property type="entry name" value="DNA POLYMERASE NU"/>
    <property type="match status" value="1"/>
</dbReference>
<evidence type="ECO:0000313" key="5">
    <source>
        <dbReference type="EMBL" id="WAR22108.1"/>
    </source>
</evidence>
<dbReference type="Proteomes" id="UP001164746">
    <property type="component" value="Chromosome 12"/>
</dbReference>
<dbReference type="InterPro" id="IPR002298">
    <property type="entry name" value="DNA_polymerase_A"/>
</dbReference>
<proteinExistence type="predicted"/>
<dbReference type="PANTHER" id="PTHR10133">
    <property type="entry name" value="DNA POLYMERASE I"/>
    <property type="match status" value="1"/>
</dbReference>
<organism evidence="5 6">
    <name type="scientific">Mya arenaria</name>
    <name type="common">Soft-shell clam</name>
    <dbReference type="NCBI Taxonomy" id="6604"/>
    <lineage>
        <taxon>Eukaryota</taxon>
        <taxon>Metazoa</taxon>
        <taxon>Spiralia</taxon>
        <taxon>Lophotrochozoa</taxon>
        <taxon>Mollusca</taxon>
        <taxon>Bivalvia</taxon>
        <taxon>Autobranchia</taxon>
        <taxon>Heteroconchia</taxon>
        <taxon>Euheterodonta</taxon>
        <taxon>Imparidentia</taxon>
        <taxon>Neoheterodontei</taxon>
        <taxon>Myida</taxon>
        <taxon>Myoidea</taxon>
        <taxon>Myidae</taxon>
        <taxon>Mya</taxon>
    </lineage>
</organism>
<dbReference type="InterPro" id="IPR043502">
    <property type="entry name" value="DNA/RNA_pol_sf"/>
</dbReference>
<dbReference type="Pfam" id="PF00476">
    <property type="entry name" value="DNA_pol_A"/>
    <property type="match status" value="1"/>
</dbReference>
<keyword evidence="6" id="KW-1185">Reference proteome</keyword>
<feature type="region of interest" description="Disordered" evidence="3">
    <location>
        <begin position="251"/>
        <end position="272"/>
    </location>
</feature>
<reference evidence="5" key="1">
    <citation type="submission" date="2022-11" db="EMBL/GenBank/DDBJ databases">
        <title>Centuries of genome instability and evolution in soft-shell clam transmissible cancer (bioRxiv).</title>
        <authorList>
            <person name="Hart S.F.M."/>
            <person name="Yonemitsu M.A."/>
            <person name="Giersch R.M."/>
            <person name="Beal B.F."/>
            <person name="Arriagada G."/>
            <person name="Davis B.W."/>
            <person name="Ostrander E.A."/>
            <person name="Goff S.P."/>
            <person name="Metzger M.J."/>
        </authorList>
    </citation>
    <scope>NUCLEOTIDE SEQUENCE</scope>
    <source>
        <strain evidence="5">MELC-2E11</strain>
        <tissue evidence="5">Siphon/mantle</tissue>
    </source>
</reference>
<feature type="compositionally biased region" description="Polar residues" evidence="3">
    <location>
        <begin position="460"/>
        <end position="479"/>
    </location>
</feature>
<name>A0ABY7FIV5_MYAAR</name>
<feature type="domain" description="DNA-directed DNA polymerase family A palm" evidence="4">
    <location>
        <begin position="973"/>
        <end position="1182"/>
    </location>
</feature>
<feature type="region of interest" description="Disordered" evidence="3">
    <location>
        <begin position="101"/>
        <end position="130"/>
    </location>
</feature>
<dbReference type="CDD" id="cd08638">
    <property type="entry name" value="DNA_pol_A_theta"/>
    <property type="match status" value="1"/>
</dbReference>
<gene>
    <name evidence="5" type="ORF">MAR_016082</name>
</gene>
<dbReference type="SUPFAM" id="SSF56672">
    <property type="entry name" value="DNA/RNA polymerases"/>
    <property type="match status" value="1"/>
</dbReference>
<evidence type="ECO:0000256" key="2">
    <source>
        <dbReference type="SAM" id="Coils"/>
    </source>
</evidence>
<keyword evidence="1" id="KW-0235">DNA replication</keyword>
<dbReference type="Gene3D" id="1.10.150.20">
    <property type="entry name" value="5' to 3' exonuclease, C-terminal subdomain"/>
    <property type="match status" value="1"/>
</dbReference>
<accession>A0ABY7FIV5</accession>
<dbReference type="Gene3D" id="1.20.1060.10">
    <property type="entry name" value="Taq DNA Polymerase, Chain T, domain 4"/>
    <property type="match status" value="1"/>
</dbReference>
<dbReference type="Gene3D" id="3.30.70.370">
    <property type="match status" value="1"/>
</dbReference>
<feature type="region of interest" description="Disordered" evidence="3">
    <location>
        <begin position="460"/>
        <end position="519"/>
    </location>
</feature>
<evidence type="ECO:0000259" key="4">
    <source>
        <dbReference type="SMART" id="SM00482"/>
    </source>
</evidence>
<dbReference type="Gene3D" id="3.30.420.10">
    <property type="entry name" value="Ribonuclease H-like superfamily/Ribonuclease H"/>
    <property type="match status" value="1"/>
</dbReference>
<feature type="coiled-coil region" evidence="2">
    <location>
        <begin position="401"/>
        <end position="428"/>
    </location>
</feature>
<sequence length="1229" mass="137779">MSSVWTPADAPPRLDRFCHLSVDAQRVMASLFSDFHQQRAEMIMQQAQTPGVADPQNYYRSIYEAKFGKYVGPKSTTPASKTLNSSENNFQMKKNVFAFSDNDEPKSTRYQKKPVALSQDTSNYSDSPPVETQDFRLLSQFHDEDNLKDTYEYEGASEAIPIENNRNVNDQLNTDVSNVRNGCLLPSLASFRIVDDENETDISGPCIIHKNDYTKAKNNSSTRRNKEDDMRRRDTAIDKYYVMGERIESSLIRTDSDGGQGMNTADKDSIDPSQCLFSQDIPVKQRNRNKKAKPLGGKTVSEVQPIKFGDSNKTTSVSCTSSKFQEFSPDFNIGNFQFSPVFVSDTEINPHSVLNQNGDNSEANLAFIKGDHSYTVFAFNKKGGNSDALSAIKTNIGDPESRKADEIIARQQNKASELKNECEQMNLNTESPYSTSPGVVKRNLVKQGTLAGFLDDNLTEMQKNNQPDGRKFTVTTSENPLDKNSKGSKKRPTSNPGFSVPVKKPRKEDQSYKIKPGRSQHKQFFSQKNTIDLGESSREVIEQVQETILSSSTVVISLVIFWEKFLGQRSITKIGMHLKDTLIEILHAHGFCHDKVSPDWVLYDVGVGWWLLDPDKPVNSFPQLLTALHMPQQAPSESSLSALSGDMALLGVAWNRVKQKLENCGLWSLYHDLEAPLTPLLAAMEMRPLTVATHTLLQLSDILKKKLVQLEQQAHKAAGRVFLLSSHHQLRQLEQQAHTAAGRVFLLSSHHQLRQLEQQAHTAAARVFLLSSYHQLRQLEQQAHTAAARVFLLSSHHQLRQKLVQLEQLAHMATGRVFLLSSHHQLRQLEQHAHTAAARVFLLSSYHQLRQVLFEELKLDLKLPNRAKLAKTSVGKETSTSEAVLTQLAPLHDLPAIVLEHRQLQKLKSTYIDGMLSCVRDGALYTHWDQTAAATGRLTSYQPNIQAIPKLPVTIGGLKTCFIPDKDSNSTVEIYARDPFVSRPGYTFIAADFQQIELRLLGHLADDPMLLKLFNDPDIPDIFTPLTAQWLGKAVESITSTEREQTKRVVYSIMYGVGKEKLAEYLKISADNAKAIMASFLVKFPAVGQFTKSCLEFCRKNGYTCSIFRRHRLFPNISHSNHGLRAQAERQCVNFCVQGSAADVCKAAMLKVEGALAENPNLDARLLVQIHDELLLEAEDSQLKTVIDLVKSVMEEEKKFPGFTLKVPTPVSISTGKKWGHLSLVEHPV</sequence>
<dbReference type="InterPro" id="IPR001098">
    <property type="entry name" value="DNA-dir_DNA_pol_A_palm_dom"/>
</dbReference>
<dbReference type="InterPro" id="IPR036397">
    <property type="entry name" value="RNaseH_sf"/>
</dbReference>
<dbReference type="PRINTS" id="PR00868">
    <property type="entry name" value="DNAPOLI"/>
</dbReference>
<dbReference type="SMART" id="SM00482">
    <property type="entry name" value="POLAc"/>
    <property type="match status" value="1"/>
</dbReference>
<evidence type="ECO:0000256" key="3">
    <source>
        <dbReference type="SAM" id="MobiDB-lite"/>
    </source>
</evidence>
<dbReference type="EMBL" id="CP111023">
    <property type="protein sequence ID" value="WAR22108.1"/>
    <property type="molecule type" value="Genomic_DNA"/>
</dbReference>